<sequence length="434" mass="49091">MYEAEAMVCIRSRTAVPVPEVIAYGKSGENPTGLGPFILMTWVEGVNMQTLMETTERVPGAGVDDAILDLGVDEEVLKKLYYGIAGVLLELWKLDFVEIGSVGYLDTLCEFQSVGTPLSLGFNDMMTLGMIASEPFPAQTFPSTPEYFECLAELHIVHLTSQRNSIFDSRDCREKFAARGLLKNIISVFIEEKEANGPFKIFCDGFGPGNFLINPETLEITGVIDWEFTYAAPPQFLASAPEWLLLQRPAEWIRDRGFDSFMEAYLPKLELFLGCLERQEAERGISGTGEALSARMRQSMDDRTFWFNIAIRDGWSLDWIYWNMIDNYVFGPSGMTERVARVSARGVDGDLEEYVRAKIERLEDYNVEFRLPSIRYEEPEDDETLEYWIKPDLRLPPIRLQRGYGSGRVAGSCMLALAAAATGFILYRRYISLT</sequence>
<dbReference type="GeneID" id="8437488"/>
<evidence type="ECO:0000313" key="2">
    <source>
        <dbReference type="EMBL" id="EEP77854.1"/>
    </source>
</evidence>
<dbReference type="PANTHER" id="PTHR21310:SF37">
    <property type="entry name" value="AMINOGLYCOSIDE PHOSPHOTRANSFERASE DOMAIN-CONTAINING PROTEIN"/>
    <property type="match status" value="1"/>
</dbReference>
<evidence type="ECO:0000256" key="1">
    <source>
        <dbReference type="SAM" id="Phobius"/>
    </source>
</evidence>
<dbReference type="InterPro" id="IPR011009">
    <property type="entry name" value="Kinase-like_dom_sf"/>
</dbReference>
<keyword evidence="1" id="KW-1133">Transmembrane helix</keyword>
<dbReference type="RefSeq" id="XP_002543187.1">
    <property type="nucleotide sequence ID" value="XM_002543141.1"/>
</dbReference>
<protein>
    <submittedName>
        <fullName evidence="2">Uncharacterized protein</fullName>
    </submittedName>
</protein>
<dbReference type="InterPro" id="IPR051678">
    <property type="entry name" value="AGP_Transferase"/>
</dbReference>
<keyword evidence="1" id="KW-0812">Transmembrane</keyword>
<feature type="transmembrane region" description="Helical" evidence="1">
    <location>
        <begin position="409"/>
        <end position="427"/>
    </location>
</feature>
<keyword evidence="1" id="KW-0472">Membrane</keyword>
<reference evidence="3" key="1">
    <citation type="journal article" date="2009" name="Genome Res.">
        <title>Comparative genomic analyses of the human fungal pathogens Coccidioides and their relatives.</title>
        <authorList>
            <person name="Sharpton T.J."/>
            <person name="Stajich J.E."/>
            <person name="Rounsley S.D."/>
            <person name="Gardner M.J."/>
            <person name="Wortman J.R."/>
            <person name="Jordar V.S."/>
            <person name="Maiti R."/>
            <person name="Kodira C.D."/>
            <person name="Neafsey D.E."/>
            <person name="Zeng Q."/>
            <person name="Hung C.-Y."/>
            <person name="McMahan C."/>
            <person name="Muszewska A."/>
            <person name="Grynberg M."/>
            <person name="Mandel M.A."/>
            <person name="Kellner E.M."/>
            <person name="Barker B.M."/>
            <person name="Galgiani J.N."/>
            <person name="Orbach M.J."/>
            <person name="Kirkland T.N."/>
            <person name="Cole G.T."/>
            <person name="Henn M.R."/>
            <person name="Birren B.W."/>
            <person name="Taylor J.W."/>
        </authorList>
    </citation>
    <scope>NUCLEOTIDE SEQUENCE [LARGE SCALE GENOMIC DNA]</scope>
    <source>
        <strain evidence="3">UAMH 1704</strain>
    </source>
</reference>
<dbReference type="OMA" id="YACRHLM"/>
<proteinExistence type="predicted"/>
<dbReference type="AlphaFoldDB" id="C4JHD0"/>
<accession>C4JHD0</accession>
<dbReference type="HOGENOM" id="CLU_028906_2_0_1"/>
<dbReference type="KEGG" id="ure:UREG_02703"/>
<organism evidence="2 3">
    <name type="scientific">Uncinocarpus reesii (strain UAMH 1704)</name>
    <dbReference type="NCBI Taxonomy" id="336963"/>
    <lineage>
        <taxon>Eukaryota</taxon>
        <taxon>Fungi</taxon>
        <taxon>Dikarya</taxon>
        <taxon>Ascomycota</taxon>
        <taxon>Pezizomycotina</taxon>
        <taxon>Eurotiomycetes</taxon>
        <taxon>Eurotiomycetidae</taxon>
        <taxon>Onygenales</taxon>
        <taxon>Onygenaceae</taxon>
        <taxon>Uncinocarpus</taxon>
    </lineage>
</organism>
<name>C4JHD0_UNCRE</name>
<dbReference type="eggNOG" id="ENOG502RS40">
    <property type="taxonomic scope" value="Eukaryota"/>
</dbReference>
<gene>
    <name evidence="2" type="ORF">UREG_02703</name>
</gene>
<dbReference type="EMBL" id="CH476615">
    <property type="protein sequence ID" value="EEP77854.1"/>
    <property type="molecule type" value="Genomic_DNA"/>
</dbReference>
<dbReference type="InParanoid" id="C4JHD0"/>
<dbReference type="Proteomes" id="UP000002058">
    <property type="component" value="Unassembled WGS sequence"/>
</dbReference>
<evidence type="ECO:0000313" key="3">
    <source>
        <dbReference type="Proteomes" id="UP000002058"/>
    </source>
</evidence>
<dbReference type="VEuPathDB" id="FungiDB:UREG_02703"/>
<keyword evidence="3" id="KW-1185">Reference proteome</keyword>
<dbReference type="OrthoDB" id="5412996at2759"/>
<dbReference type="SUPFAM" id="SSF56112">
    <property type="entry name" value="Protein kinase-like (PK-like)"/>
    <property type="match status" value="1"/>
</dbReference>
<dbReference type="PANTHER" id="PTHR21310">
    <property type="entry name" value="AMINOGLYCOSIDE PHOSPHOTRANSFERASE-RELATED-RELATED"/>
    <property type="match status" value="1"/>
</dbReference>